<feature type="transmembrane region" description="Helical" evidence="9">
    <location>
        <begin position="1369"/>
        <end position="1396"/>
    </location>
</feature>
<keyword evidence="7" id="KW-0811">Translocation</keyword>
<feature type="domain" description="Protein export membrane protein SecD/SecF C-terminal" evidence="10">
    <location>
        <begin position="893"/>
        <end position="1062"/>
    </location>
</feature>
<dbReference type="InterPro" id="IPR005665">
    <property type="entry name" value="SecF_bac"/>
</dbReference>
<dbReference type="InterPro" id="IPR022645">
    <property type="entry name" value="SecD/SecF_bac"/>
</dbReference>
<dbReference type="NCBIfam" id="NF009540">
    <property type="entry name" value="PRK12911.1"/>
    <property type="match status" value="1"/>
</dbReference>
<evidence type="ECO:0000256" key="6">
    <source>
        <dbReference type="ARBA" id="ARBA00022989"/>
    </source>
</evidence>
<evidence type="ECO:0000256" key="1">
    <source>
        <dbReference type="ARBA" id="ARBA00004651"/>
    </source>
</evidence>
<dbReference type="KEGG" id="chla:C834K_0191"/>
<sequence>MKQRFGRNLSIIVFVFGLALYYVLPTCLYYSRPLNKKVDEKEAQQIIRKLTNQVSEVRSDIIPRVSSVLSALKLRGHITQHPSIPGVVNVHFKDNTDAYAFLENMVYGEPTVPIKSSRLYVLGYESKENSIVQVTGSLTTALTENDFSFVSYNKEDAESAKETLNVVSSLIPLTPSGSCCCGYTSIWNTASIDRVVQLAKNLSLGLEILPKSRTLALFNYFFSSEKDYSSFLARLESLSTDPDLSQQQQSIFRDAYHNLKTRSQRWKKTATRIVDNSLDCSTVSPFFSSVEFLSKERKVVFYLDPHVLAKREELSVEQRLDFDSWLAKEKQRLAHKFQKPIQESSQGFSFNLSDKDASGKIVLHGQRIYQGMVEHLATLALNRPPAQSCDLIRKNFPIHCRLPKESDAFGCFIFSPEKSCAHFSKGSVYVVLKGLRSVAAKYDKGTAEDAKIFDKDLQNLYNCFSHTDAAPWSIGEDEVLEVRDPLQRFFDVWGENFVVNNEGETASLEVRDIRDRLETLNRIEKHRQEEWVRWHEQYQQSSCSMDKQHRLRAAVPHRSAFVENLKLNLRKYSRGDSVLRLGIDFVGGKQIRLAFKDHQGKQLTDKEGILKVSDELYARLNKLGVAEVEIRREGDNVHLCVPGSTKISSEEILGTSQMTFHVVNEKFSHYSALRYEVQRFLDYLWFTAQSQETISPEAINKLASRIFNDQEIHLPTSVKEAITKLQQEGLAFPKIDEEIPSSHLDTTYSMIAIEKDIQGKANPLMIVFRNYALDGASLKNIRPEFAVGEGYILNFSVKDTAIAQKVCDISPTESFHAWTTAYCQEGVSGTTNSQYSSGRGWRMAVVLDGYVISDPVLNAPLKDHASVSGKFSHREVNRLATDLKSGSMSFVPEVLSEEVISPELGKQQRTQGIISICLGLAVLIILMSVYYKFGGIIASGAVILNLLLIWAALQYLDAPLTLAGLAGIVLAMGMAVDANVLVFERIREEYLLSRSLTQSVEAGYKKAFSAIFDSNLTTVLASLLLLVLDTGPIKGFALTLILGIFSSMFTALFMTKFFFMVWMSKTQETQLHMMNKFIGIKHDFLKECKRLWMVSGSVIVLGCVALGFGAWNSVLGMDFKGGYAFTLNMSDQETMDLAQFRDTLGDKFKQVGLSSRDFKIKTFDSSEKIKIYFSQNALTRVQTLEKKVSGTLNPNLSIVMSILSDVGIDVSSDSFKDTQNFWLKVSGQFSSKMRRQAFIALIGALCIILLYVSLRFEWRYAFSAICALVHDLVATCAVLVATHFFLQKIQIDLQAVGALMTVLGYSLNNTLIIFDRIREDRQEKLFTPMPILINDALQKTLGRTVMTTATTLSVLLILLFVGGGSIFNFAFIMTIGILLGTLSSLYIAPPLLLFMVRKEERSRHS</sequence>
<dbReference type="Pfam" id="PF22599">
    <property type="entry name" value="SecDF_P1_head"/>
    <property type="match status" value="1"/>
</dbReference>
<keyword evidence="3" id="KW-1003">Cell membrane</keyword>
<feature type="transmembrane region" description="Helical" evidence="9">
    <location>
        <begin position="936"/>
        <end position="956"/>
    </location>
</feature>
<organism evidence="12 13">
    <name type="scientific">Chlamydia poikilotherma</name>
    <dbReference type="NCBI Taxonomy" id="1967783"/>
    <lineage>
        <taxon>Bacteria</taxon>
        <taxon>Pseudomonadati</taxon>
        <taxon>Chlamydiota</taxon>
        <taxon>Chlamydiia</taxon>
        <taxon>Chlamydiales</taxon>
        <taxon>Chlamydiaceae</taxon>
        <taxon>Chlamydia/Chlamydophila group</taxon>
        <taxon>Chlamydia</taxon>
    </lineage>
</organism>
<feature type="transmembrane region" description="Helical" evidence="9">
    <location>
        <begin position="912"/>
        <end position="931"/>
    </location>
</feature>
<evidence type="ECO:0000256" key="5">
    <source>
        <dbReference type="ARBA" id="ARBA00022927"/>
    </source>
</evidence>
<dbReference type="InterPro" id="IPR048634">
    <property type="entry name" value="SecD_SecF_C"/>
</dbReference>
<keyword evidence="8 9" id="KW-0472">Membrane</keyword>
<dbReference type="GO" id="GO:0015450">
    <property type="term" value="F:protein-transporting ATPase activity"/>
    <property type="evidence" value="ECO:0007669"/>
    <property type="project" value="InterPro"/>
</dbReference>
<keyword evidence="4 9" id="KW-0812">Transmembrane</keyword>
<evidence type="ECO:0000256" key="9">
    <source>
        <dbReference type="SAM" id="Phobius"/>
    </source>
</evidence>
<evidence type="ECO:0000256" key="3">
    <source>
        <dbReference type="ARBA" id="ARBA00022475"/>
    </source>
</evidence>
<gene>
    <name evidence="12" type="primary">secDF</name>
    <name evidence="12" type="ORF">C834K_0191</name>
</gene>
<evidence type="ECO:0000256" key="4">
    <source>
        <dbReference type="ARBA" id="ARBA00022692"/>
    </source>
</evidence>
<feature type="transmembrane region" description="Helical" evidence="9">
    <location>
        <begin position="1344"/>
        <end position="1363"/>
    </location>
</feature>
<evidence type="ECO:0008006" key="14">
    <source>
        <dbReference type="Google" id="ProtNLM"/>
    </source>
</evidence>
<dbReference type="OrthoDB" id="9774769at2"/>
<dbReference type="Pfam" id="PF02355">
    <property type="entry name" value="SecD_SecF_C"/>
    <property type="match status" value="2"/>
</dbReference>
<dbReference type="NCBIfam" id="TIGR00916">
    <property type="entry name" value="2A0604s01"/>
    <property type="match status" value="1"/>
</dbReference>
<evidence type="ECO:0000256" key="7">
    <source>
        <dbReference type="ARBA" id="ARBA00023010"/>
    </source>
</evidence>
<feature type="domain" description="Protein export membrane protein SecD/SecF C-terminal" evidence="10">
    <location>
        <begin position="1222"/>
        <end position="1397"/>
    </location>
</feature>
<dbReference type="GO" id="GO:0006886">
    <property type="term" value="P:intracellular protein transport"/>
    <property type="evidence" value="ECO:0007669"/>
    <property type="project" value="InterPro"/>
</dbReference>
<protein>
    <recommendedName>
        <fullName evidence="14">Protein-export membrane protein SecD</fullName>
    </recommendedName>
</protein>
<dbReference type="PANTHER" id="PTHR30081:SF1">
    <property type="entry name" value="PROTEIN TRANSLOCASE SUBUNIT SECD"/>
    <property type="match status" value="1"/>
</dbReference>
<dbReference type="GO" id="GO:0005886">
    <property type="term" value="C:plasma membrane"/>
    <property type="evidence" value="ECO:0007669"/>
    <property type="project" value="UniProtKB-SubCell"/>
</dbReference>
<feature type="transmembrane region" description="Helical" evidence="9">
    <location>
        <begin position="962"/>
        <end position="986"/>
    </location>
</feature>
<dbReference type="InterPro" id="IPR054384">
    <property type="entry name" value="SecDF_P1_head"/>
</dbReference>
<dbReference type="InterPro" id="IPR005791">
    <property type="entry name" value="SecD"/>
</dbReference>
<reference evidence="13" key="1">
    <citation type="submission" date="2017-11" db="EMBL/GenBank/DDBJ databases">
        <authorList>
            <person name="Seth-Smith MB H."/>
        </authorList>
    </citation>
    <scope>NUCLEOTIDE SEQUENCE [LARGE SCALE GENOMIC DNA]</scope>
</reference>
<accession>A0A3B0PLS6</accession>
<dbReference type="EMBL" id="LS992154">
    <property type="protein sequence ID" value="SYX08669.1"/>
    <property type="molecule type" value="Genomic_DNA"/>
</dbReference>
<evidence type="ECO:0000256" key="2">
    <source>
        <dbReference type="ARBA" id="ARBA00022448"/>
    </source>
</evidence>
<dbReference type="PRINTS" id="PR01755">
    <property type="entry name" value="SECFTRNLCASE"/>
</dbReference>
<keyword evidence="2" id="KW-0813">Transport</keyword>
<feature type="transmembrane region" description="Helical" evidence="9">
    <location>
        <begin position="1261"/>
        <end position="1285"/>
    </location>
</feature>
<dbReference type="InterPro" id="IPR022813">
    <property type="entry name" value="SecD/SecF_arch_bac"/>
</dbReference>
<dbReference type="Proteomes" id="UP000258476">
    <property type="component" value="Chromosome"/>
</dbReference>
<feature type="transmembrane region" description="Helical" evidence="9">
    <location>
        <begin position="1091"/>
        <end position="1111"/>
    </location>
</feature>
<feature type="transmembrane region" description="Helical" evidence="9">
    <location>
        <begin position="1040"/>
        <end position="1063"/>
    </location>
</feature>
<dbReference type="NCBIfam" id="TIGR00966">
    <property type="entry name" value="transloc_SecF"/>
    <property type="match status" value="1"/>
</dbReference>
<keyword evidence="6 9" id="KW-1133">Transmembrane helix</keyword>
<dbReference type="Gene3D" id="1.20.1640.10">
    <property type="entry name" value="Multidrug efflux transporter AcrB transmembrane domain"/>
    <property type="match status" value="2"/>
</dbReference>
<feature type="domain" description="SecDF P1 head subdomain" evidence="11">
    <location>
        <begin position="767"/>
        <end position="888"/>
    </location>
</feature>
<dbReference type="SUPFAM" id="SSF82866">
    <property type="entry name" value="Multidrug efflux transporter AcrB transmembrane domain"/>
    <property type="match status" value="2"/>
</dbReference>
<feature type="transmembrane region" description="Helical" evidence="9">
    <location>
        <begin position="1291"/>
        <end position="1314"/>
    </location>
</feature>
<evidence type="ECO:0000313" key="12">
    <source>
        <dbReference type="EMBL" id="SYX08669.1"/>
    </source>
</evidence>
<dbReference type="InterPro" id="IPR055344">
    <property type="entry name" value="SecD_SecF_C_bact"/>
</dbReference>
<keyword evidence="5" id="KW-0653">Protein transport</keyword>
<feature type="transmembrane region" description="Helical" evidence="9">
    <location>
        <begin position="1237"/>
        <end position="1254"/>
    </location>
</feature>
<dbReference type="RefSeq" id="WP_117273865.1">
    <property type="nucleotide sequence ID" value="NZ_LS992154.1"/>
</dbReference>
<feature type="transmembrane region" description="Helical" evidence="9">
    <location>
        <begin position="1007"/>
        <end position="1028"/>
    </location>
</feature>
<keyword evidence="13" id="KW-1185">Reference proteome</keyword>
<evidence type="ECO:0000313" key="13">
    <source>
        <dbReference type="Proteomes" id="UP000258476"/>
    </source>
</evidence>
<evidence type="ECO:0000259" key="10">
    <source>
        <dbReference type="Pfam" id="PF02355"/>
    </source>
</evidence>
<evidence type="ECO:0000256" key="8">
    <source>
        <dbReference type="ARBA" id="ARBA00023136"/>
    </source>
</evidence>
<proteinExistence type="predicted"/>
<name>A0A3B0PLS6_9CHLA</name>
<evidence type="ECO:0000259" key="11">
    <source>
        <dbReference type="Pfam" id="PF22599"/>
    </source>
</evidence>
<dbReference type="NCBIfam" id="TIGR01129">
    <property type="entry name" value="secD"/>
    <property type="match status" value="1"/>
</dbReference>
<dbReference type="Gene3D" id="3.30.1360.200">
    <property type="match status" value="1"/>
</dbReference>
<dbReference type="PANTHER" id="PTHR30081">
    <property type="entry name" value="PROTEIN-EXPORT MEMBRANE PROTEIN SEC"/>
    <property type="match status" value="1"/>
</dbReference>
<comment type="subcellular location">
    <subcellularLocation>
        <location evidence="1">Cell membrane</location>
        <topology evidence="1">Multi-pass membrane protein</topology>
    </subcellularLocation>
</comment>